<dbReference type="RefSeq" id="WP_098038641.1">
    <property type="nucleotide sequence ID" value="NZ_CWGJ01000019.1"/>
</dbReference>
<protein>
    <submittedName>
        <fullName evidence="1">Uncharacterized protein</fullName>
    </submittedName>
</protein>
<sequence>MSITNSFDSFSVLRAIPSGKPPKQEGGRIRDYKGMKGDGNCHLYALKLATGFQAELTASSKGNITNHRRKITELDDIWWKRQTTINLIKLSFQFIGGSFDTKDHILDNSQSLLQLLVQEESKQKMRQGTTAVAVDFFNKYRASSVINILDFKQDLEKEERIGNHSQFLLAERLPLGAKFVQLKTTYNAICPIDIGSQRGRYHALHNVFTDHLNDLFKMQPCQWMPNESIERLADIIREKGTVVVGAILGAEHALRPPHSLEGIEFDEYAVAGWTESTYQEREGVSGHSIVLVGVSQGYVIFVDPAIPCRANEKRKAYAIPYSIFCNKVTSTLGFKIPVDKITKYPEQHYLLAPTPAQMV</sequence>
<dbReference type="AlphaFoldDB" id="A0A0H5DSL6"/>
<organism evidence="1 2">
    <name type="scientific">Estrella lausannensis</name>
    <dbReference type="NCBI Taxonomy" id="483423"/>
    <lineage>
        <taxon>Bacteria</taxon>
        <taxon>Pseudomonadati</taxon>
        <taxon>Chlamydiota</taxon>
        <taxon>Chlamydiia</taxon>
        <taxon>Parachlamydiales</taxon>
        <taxon>Candidatus Criblamydiaceae</taxon>
        <taxon>Estrella</taxon>
    </lineage>
</organism>
<dbReference type="EMBL" id="CWGJ01000019">
    <property type="protein sequence ID" value="CRX38779.1"/>
    <property type="molecule type" value="Genomic_DNA"/>
</dbReference>
<gene>
    <name evidence="1" type="ORF">ELAC_1443</name>
</gene>
<evidence type="ECO:0000313" key="1">
    <source>
        <dbReference type="EMBL" id="CRX38779.1"/>
    </source>
</evidence>
<accession>A0A0H5DSL6</accession>
<evidence type="ECO:0000313" key="2">
    <source>
        <dbReference type="Proteomes" id="UP000220251"/>
    </source>
</evidence>
<name>A0A0H5DSL6_9BACT</name>
<reference evidence="2" key="1">
    <citation type="submission" date="2015-06" db="EMBL/GenBank/DDBJ databases">
        <authorList>
            <person name="Bertelli C."/>
        </authorList>
    </citation>
    <scope>NUCLEOTIDE SEQUENCE [LARGE SCALE GENOMIC DNA]</scope>
    <source>
        <strain evidence="2">CRIB-30</strain>
    </source>
</reference>
<keyword evidence="2" id="KW-1185">Reference proteome</keyword>
<proteinExistence type="predicted"/>
<dbReference type="Proteomes" id="UP000220251">
    <property type="component" value="Unassembled WGS sequence"/>
</dbReference>